<dbReference type="RefSeq" id="WP_121922824.1">
    <property type="nucleotide sequence ID" value="NZ_REFO01000011.1"/>
</dbReference>
<keyword evidence="4" id="KW-0067">ATP-binding</keyword>
<gene>
    <name evidence="14" type="ORF">CLV39_0683</name>
</gene>
<proteinExistence type="inferred from homology"/>
<evidence type="ECO:0000256" key="10">
    <source>
        <dbReference type="ARBA" id="ARBA00075110"/>
    </source>
</evidence>
<dbReference type="PANTHER" id="PTHR10953:SF102">
    <property type="entry name" value="ADENYLYLTRANSFERASE AND SULFURTRANSFERASE MOCS3"/>
    <property type="match status" value="1"/>
</dbReference>
<evidence type="ECO:0000259" key="13">
    <source>
        <dbReference type="Pfam" id="PF00899"/>
    </source>
</evidence>
<evidence type="ECO:0000256" key="7">
    <source>
        <dbReference type="ARBA" id="ARBA00063809"/>
    </source>
</evidence>
<dbReference type="InterPro" id="IPR035985">
    <property type="entry name" value="Ubiquitin-activating_enz"/>
</dbReference>
<evidence type="ECO:0000256" key="11">
    <source>
        <dbReference type="ARBA" id="ARBA00075328"/>
    </source>
</evidence>
<reference evidence="14 15" key="1">
    <citation type="submission" date="2018-10" db="EMBL/GenBank/DDBJ databases">
        <title>Genomic Encyclopedia of Archaeal and Bacterial Type Strains, Phase II (KMG-II): from individual species to whole genera.</title>
        <authorList>
            <person name="Goeker M."/>
        </authorList>
    </citation>
    <scope>NUCLEOTIDE SEQUENCE [LARGE SCALE GENOMIC DNA]</scope>
    <source>
        <strain evidence="14 15">VM1</strain>
    </source>
</reference>
<organism evidence="14 15">
    <name type="scientific">Hydrogenothermus marinus</name>
    <dbReference type="NCBI Taxonomy" id="133270"/>
    <lineage>
        <taxon>Bacteria</taxon>
        <taxon>Pseudomonadati</taxon>
        <taxon>Aquificota</taxon>
        <taxon>Aquificia</taxon>
        <taxon>Aquificales</taxon>
        <taxon>Hydrogenothermaceae</taxon>
        <taxon>Hydrogenothermus</taxon>
    </lineage>
</organism>
<comment type="caution">
    <text evidence="14">The sequence shown here is derived from an EMBL/GenBank/DDBJ whole genome shotgun (WGS) entry which is preliminary data.</text>
</comment>
<evidence type="ECO:0000256" key="4">
    <source>
        <dbReference type="ARBA" id="ARBA00022840"/>
    </source>
</evidence>
<dbReference type="NCBIfam" id="NF004281">
    <property type="entry name" value="PRK05690.1"/>
    <property type="match status" value="1"/>
</dbReference>
<keyword evidence="15" id="KW-1185">Reference proteome</keyword>
<feature type="domain" description="THIF-type NAD/FAD binding fold" evidence="13">
    <location>
        <begin position="13"/>
        <end position="250"/>
    </location>
</feature>
<sequence>MSFQFTEEQIKRYSRHIILPEVGGKGQQKLLNSKVLVIGAGGLGSPSLYYLAAAGVGTIGVVDFDVVDFSNLQRQIVHDTSRVGMPKVESAKKTLEALNPDVKVVAYNEKIHKGNVLDIIKDYDIVLDGSDNFPTRFLVNDACFFLGKPLVSAAILRFEGQLTTFDYRNKEESPCYRCLFPEPPPPGLVPSCQEAGLLGVVGGIMGTLQANEALKLILDIGEPLIGKLLTFDALTTEFNIVKLRKDPKCPLCSENPKIKELIEYDPETCEIRF</sequence>
<keyword evidence="2 14" id="KW-0808">Transferase</keyword>
<dbReference type="GO" id="GO:0004792">
    <property type="term" value="F:thiosulfate-cyanide sulfurtransferase activity"/>
    <property type="evidence" value="ECO:0007669"/>
    <property type="project" value="TreeGrafter"/>
</dbReference>
<dbReference type="FunFam" id="3.40.50.720:FF:000033">
    <property type="entry name" value="Adenylyltransferase and sulfurtransferase MOCS3"/>
    <property type="match status" value="1"/>
</dbReference>
<comment type="subunit">
    <text evidence="7">Homodimer. Forms a stable heterotetrameric complex of 2 MoeB and 2 MoaD during adenylation of MoaD.</text>
</comment>
<dbReference type="EMBL" id="REFO01000011">
    <property type="protein sequence ID" value="RMA97030.1"/>
    <property type="molecule type" value="Genomic_DNA"/>
</dbReference>
<dbReference type="GO" id="GO:0061605">
    <property type="term" value="F:molybdopterin-synthase adenylyltransferase activity"/>
    <property type="evidence" value="ECO:0007669"/>
    <property type="project" value="UniProtKB-EC"/>
</dbReference>
<dbReference type="EC" id="2.7.7.80" evidence="8"/>
<dbReference type="OrthoDB" id="9804286at2"/>
<name>A0A3M0BI37_9AQUI</name>
<comment type="function">
    <text evidence="6">Catalyzes the adenylation by ATP of the carboxyl group of the C-terminal glycine of sulfur carrier protein MoaD.</text>
</comment>
<dbReference type="GO" id="GO:0005524">
    <property type="term" value="F:ATP binding"/>
    <property type="evidence" value="ECO:0007669"/>
    <property type="project" value="UniProtKB-KW"/>
</dbReference>
<evidence type="ECO:0000256" key="5">
    <source>
        <dbReference type="ARBA" id="ARBA00052218"/>
    </source>
</evidence>
<accession>A0A3M0BI37</accession>
<dbReference type="InterPro" id="IPR000594">
    <property type="entry name" value="ThiF_NAD_FAD-bd"/>
</dbReference>
<dbReference type="GO" id="GO:0005829">
    <property type="term" value="C:cytosol"/>
    <property type="evidence" value="ECO:0007669"/>
    <property type="project" value="TreeGrafter"/>
</dbReference>
<evidence type="ECO:0000313" key="15">
    <source>
        <dbReference type="Proteomes" id="UP000280842"/>
    </source>
</evidence>
<evidence type="ECO:0000256" key="12">
    <source>
        <dbReference type="ARBA" id="ARBA00078531"/>
    </source>
</evidence>
<dbReference type="SUPFAM" id="SSF69572">
    <property type="entry name" value="Activating enzymes of the ubiquitin-like proteins"/>
    <property type="match status" value="1"/>
</dbReference>
<dbReference type="InterPro" id="IPR045886">
    <property type="entry name" value="ThiF/MoeB/HesA"/>
</dbReference>
<evidence type="ECO:0000256" key="3">
    <source>
        <dbReference type="ARBA" id="ARBA00022741"/>
    </source>
</evidence>
<dbReference type="Gene3D" id="3.40.50.720">
    <property type="entry name" value="NAD(P)-binding Rossmann-like Domain"/>
    <property type="match status" value="1"/>
</dbReference>
<comment type="catalytic activity">
    <reaction evidence="5">
        <text>[molybdopterin-synthase sulfur-carrier protein]-C-terminal Gly-Gly + ATP + H(+) = [molybdopterin-synthase sulfur-carrier protein]-C-terminal Gly-Gly-AMP + diphosphate</text>
        <dbReference type="Rhea" id="RHEA:43616"/>
        <dbReference type="Rhea" id="RHEA-COMP:12159"/>
        <dbReference type="Rhea" id="RHEA-COMP:12202"/>
        <dbReference type="ChEBI" id="CHEBI:15378"/>
        <dbReference type="ChEBI" id="CHEBI:30616"/>
        <dbReference type="ChEBI" id="CHEBI:33019"/>
        <dbReference type="ChEBI" id="CHEBI:90618"/>
        <dbReference type="ChEBI" id="CHEBI:90778"/>
        <dbReference type="EC" id="2.7.7.80"/>
    </reaction>
</comment>
<keyword evidence="3" id="KW-0547">Nucleotide-binding</keyword>
<dbReference type="GO" id="GO:0008641">
    <property type="term" value="F:ubiquitin-like modifier activating enzyme activity"/>
    <property type="evidence" value="ECO:0007669"/>
    <property type="project" value="InterPro"/>
</dbReference>
<evidence type="ECO:0000256" key="1">
    <source>
        <dbReference type="ARBA" id="ARBA00009919"/>
    </source>
</evidence>
<dbReference type="PANTHER" id="PTHR10953">
    <property type="entry name" value="UBIQUITIN-ACTIVATING ENZYME E1"/>
    <property type="match status" value="1"/>
</dbReference>
<comment type="similarity">
    <text evidence="1">Belongs to the HesA/MoeB/ThiF family.</text>
</comment>
<evidence type="ECO:0000256" key="8">
    <source>
        <dbReference type="ARBA" id="ARBA00066884"/>
    </source>
</evidence>
<evidence type="ECO:0000256" key="2">
    <source>
        <dbReference type="ARBA" id="ARBA00022679"/>
    </source>
</evidence>
<dbReference type="Proteomes" id="UP000280842">
    <property type="component" value="Unassembled WGS sequence"/>
</dbReference>
<dbReference type="Pfam" id="PF00899">
    <property type="entry name" value="ThiF"/>
    <property type="match status" value="1"/>
</dbReference>
<evidence type="ECO:0000313" key="14">
    <source>
        <dbReference type="EMBL" id="RMA97030.1"/>
    </source>
</evidence>
<evidence type="ECO:0000256" key="6">
    <source>
        <dbReference type="ARBA" id="ARBA00055169"/>
    </source>
</evidence>
<keyword evidence="14" id="KW-0548">Nucleotidyltransferase</keyword>
<dbReference type="AlphaFoldDB" id="A0A3M0BI37"/>
<dbReference type="GO" id="GO:0008146">
    <property type="term" value="F:sulfotransferase activity"/>
    <property type="evidence" value="ECO:0007669"/>
    <property type="project" value="TreeGrafter"/>
</dbReference>
<dbReference type="CDD" id="cd00757">
    <property type="entry name" value="ThiF_MoeB_HesA_family"/>
    <property type="match status" value="1"/>
</dbReference>
<evidence type="ECO:0000256" key="9">
    <source>
        <dbReference type="ARBA" id="ARBA00073635"/>
    </source>
</evidence>
<protein>
    <recommendedName>
        <fullName evidence="9">Molybdopterin-synthase adenylyltransferase</fullName>
        <ecNumber evidence="8">2.7.7.80</ecNumber>
    </recommendedName>
    <alternativeName>
        <fullName evidence="12">MoaD protein adenylase</fullName>
    </alternativeName>
    <alternativeName>
        <fullName evidence="10">Molybdopterin-converting factor subunit 1 adenylase</fullName>
    </alternativeName>
    <alternativeName>
        <fullName evidence="11">Sulfur carrier protein MoaD adenylyltransferase</fullName>
    </alternativeName>
</protein>